<dbReference type="AlphaFoldDB" id="A0A9Q0S2T0"/>
<evidence type="ECO:0000256" key="1">
    <source>
        <dbReference type="SAM" id="SignalP"/>
    </source>
</evidence>
<dbReference type="PANTHER" id="PTHR21398:SF6">
    <property type="entry name" value="AGAP007094-PA"/>
    <property type="match status" value="1"/>
</dbReference>
<comment type="caution">
    <text evidence="2">The sequence shown here is derived from an EMBL/GenBank/DDBJ whole genome shotgun (WGS) entry which is preliminary data.</text>
</comment>
<dbReference type="OrthoDB" id="6339724at2759"/>
<feature type="signal peptide" evidence="1">
    <location>
        <begin position="1"/>
        <end position="21"/>
    </location>
</feature>
<dbReference type="PANTHER" id="PTHR21398">
    <property type="entry name" value="AGAP007094-PA"/>
    <property type="match status" value="1"/>
</dbReference>
<dbReference type="EMBL" id="WJQU01000002">
    <property type="protein sequence ID" value="KAJ6641863.1"/>
    <property type="molecule type" value="Genomic_DNA"/>
</dbReference>
<feature type="chain" id="PRO_5040376938" description="Secreted protein" evidence="1">
    <location>
        <begin position="22"/>
        <end position="358"/>
    </location>
</feature>
<keyword evidence="1" id="KW-0732">Signal</keyword>
<name>A0A9Q0S2T0_9DIPT</name>
<organism evidence="2 3">
    <name type="scientific">Pseudolycoriella hygida</name>
    <dbReference type="NCBI Taxonomy" id="35572"/>
    <lineage>
        <taxon>Eukaryota</taxon>
        <taxon>Metazoa</taxon>
        <taxon>Ecdysozoa</taxon>
        <taxon>Arthropoda</taxon>
        <taxon>Hexapoda</taxon>
        <taxon>Insecta</taxon>
        <taxon>Pterygota</taxon>
        <taxon>Neoptera</taxon>
        <taxon>Endopterygota</taxon>
        <taxon>Diptera</taxon>
        <taxon>Nematocera</taxon>
        <taxon>Sciaroidea</taxon>
        <taxon>Sciaridae</taxon>
        <taxon>Pseudolycoriella</taxon>
    </lineage>
</organism>
<evidence type="ECO:0000313" key="3">
    <source>
        <dbReference type="Proteomes" id="UP001151699"/>
    </source>
</evidence>
<dbReference type="Proteomes" id="UP001151699">
    <property type="component" value="Chromosome B"/>
</dbReference>
<keyword evidence="3" id="KW-1185">Reference proteome</keyword>
<evidence type="ECO:0000313" key="2">
    <source>
        <dbReference type="EMBL" id="KAJ6641863.1"/>
    </source>
</evidence>
<gene>
    <name evidence="2" type="ORF">Bhyg_06808</name>
</gene>
<evidence type="ECO:0008006" key="4">
    <source>
        <dbReference type="Google" id="ProtNLM"/>
    </source>
</evidence>
<accession>A0A9Q0S2T0</accession>
<dbReference type="InterPro" id="IPR006631">
    <property type="entry name" value="DM4_12"/>
</dbReference>
<protein>
    <recommendedName>
        <fullName evidence="4">Secreted protein</fullName>
    </recommendedName>
</protein>
<dbReference type="Pfam" id="PF07841">
    <property type="entry name" value="DM4_12"/>
    <property type="match status" value="1"/>
</dbReference>
<sequence>MGYRWLCTPLIIMAIVVSTHTQNIINKWTLDERISNKNIDGNSKSNFKINTLTEPSKLTQESEVDLSNSKQFENLLQAETDGNQRGESTKVHSRKKRLIWVTDDGRLALPPGTVLSIAPTLSMPLIRYPVKGFLSNLTMSFPLTIDFDSLGLTDNENPLGVVPPFFGRSMGRAAGTMLGNYIGSYLNSRKKRSIEGEDNVGDDSIEELPDGQKHVFHGGERALLYGAVEDLISTFGLDGKACLLRAICEVHSKSIHHLGLFGEMLKLFFTASKSQFSQLLPEYVSAEEVGQGVRGPGECFPYYKNCPRSLFKADNNKYSEHMSKDKVESEKLIQLQSNEIDSLAESSQKSASKQDFNM</sequence>
<dbReference type="SMART" id="SM00718">
    <property type="entry name" value="DM4_12"/>
    <property type="match status" value="1"/>
</dbReference>
<proteinExistence type="predicted"/>
<reference evidence="2" key="1">
    <citation type="submission" date="2022-07" db="EMBL/GenBank/DDBJ databases">
        <authorList>
            <person name="Trinca V."/>
            <person name="Uliana J.V.C."/>
            <person name="Torres T.T."/>
            <person name="Ward R.J."/>
            <person name="Monesi N."/>
        </authorList>
    </citation>
    <scope>NUCLEOTIDE SEQUENCE</scope>
    <source>
        <strain evidence="2">HSMRA1968</strain>
        <tissue evidence="2">Whole embryos</tissue>
    </source>
</reference>